<dbReference type="EMBL" id="JBHSBN010000001">
    <property type="protein sequence ID" value="MFC4104326.1"/>
    <property type="molecule type" value="Genomic_DNA"/>
</dbReference>
<accession>A0ABV8KEA4</accession>
<dbReference type="Pfam" id="PF11579">
    <property type="entry name" value="DUF3238"/>
    <property type="match status" value="1"/>
</dbReference>
<reference evidence="2" key="1">
    <citation type="journal article" date="2019" name="Int. J. Syst. Evol. Microbiol.">
        <title>The Global Catalogue of Microorganisms (GCM) 10K type strain sequencing project: providing services to taxonomists for standard genome sequencing and annotation.</title>
        <authorList>
            <consortium name="The Broad Institute Genomics Platform"/>
            <consortium name="The Broad Institute Genome Sequencing Center for Infectious Disease"/>
            <person name="Wu L."/>
            <person name="Ma J."/>
        </authorList>
    </citation>
    <scope>NUCLEOTIDE SEQUENCE [LARGE SCALE GENOMIC DNA]</scope>
    <source>
        <strain evidence="2">2902at01</strain>
    </source>
</reference>
<dbReference type="RefSeq" id="WP_377541254.1">
    <property type="nucleotide sequence ID" value="NZ_JBHSBN010000001.1"/>
</dbReference>
<gene>
    <name evidence="1" type="ORF">ACFOX0_00030</name>
</gene>
<keyword evidence="2" id="KW-1185">Reference proteome</keyword>
<dbReference type="InterPro" id="IPR021631">
    <property type="entry name" value="DUF3238"/>
</dbReference>
<protein>
    <submittedName>
        <fullName evidence="1">DUF3238 domain-containing protein</fullName>
    </submittedName>
</protein>
<name>A0ABV8KEA4_9ACTN</name>
<organism evidence="1 2">
    <name type="scientific">Micromonospora zhanjiangensis</name>
    <dbReference type="NCBI Taxonomy" id="1522057"/>
    <lineage>
        <taxon>Bacteria</taxon>
        <taxon>Bacillati</taxon>
        <taxon>Actinomycetota</taxon>
        <taxon>Actinomycetes</taxon>
        <taxon>Micromonosporales</taxon>
        <taxon>Micromonosporaceae</taxon>
        <taxon>Micromonospora</taxon>
    </lineage>
</organism>
<comment type="caution">
    <text evidence="1">The sequence shown here is derived from an EMBL/GenBank/DDBJ whole genome shotgun (WGS) entry which is preliminary data.</text>
</comment>
<proteinExistence type="predicted"/>
<sequence>MTRFPALVRRHPGQTFLLLAALLVISSLIAGIATIGHAANKRRVYLTKSWLTYETYIPMAYLDAPEGLPLTCEGGADWWYSGDNRGPGFNTGKYRTRVAIEFDFSKKTAHAYKAISPTKRYKKVKGKLVYDSARTESTKGITLVGVKSTGSVGSAAIRHSATNPYCSRVASIDYVAYVTFRQNGTYEIHGTHDQMPNHEVYRQDIYSDGHTKLTRIFTHQYLNPNCLAAFTCDRLPYNYGR</sequence>
<evidence type="ECO:0000313" key="2">
    <source>
        <dbReference type="Proteomes" id="UP001595868"/>
    </source>
</evidence>
<evidence type="ECO:0000313" key="1">
    <source>
        <dbReference type="EMBL" id="MFC4104326.1"/>
    </source>
</evidence>
<dbReference type="Proteomes" id="UP001595868">
    <property type="component" value="Unassembled WGS sequence"/>
</dbReference>